<proteinExistence type="predicted"/>
<dbReference type="SUPFAM" id="SSF102114">
    <property type="entry name" value="Radical SAM enzymes"/>
    <property type="match status" value="1"/>
</dbReference>
<dbReference type="InterPro" id="IPR058240">
    <property type="entry name" value="rSAM_sf"/>
</dbReference>
<dbReference type="SFLD" id="SFLDF00570">
    <property type="entry name" value="tungsten_cofactor_oxidoreducas"/>
    <property type="match status" value="1"/>
</dbReference>
<protein>
    <submittedName>
        <fullName evidence="8">Radical SAM protein</fullName>
    </submittedName>
</protein>
<dbReference type="RefSeq" id="WP_229344397.1">
    <property type="nucleotide sequence ID" value="NZ_JAJFAT010000004.1"/>
</dbReference>
<dbReference type="EMBL" id="JAJFAT010000004">
    <property type="protein sequence ID" value="MCC3144543.1"/>
    <property type="molecule type" value="Genomic_DNA"/>
</dbReference>
<dbReference type="Pfam" id="PF13186">
    <property type="entry name" value="SPASM"/>
    <property type="match status" value="1"/>
</dbReference>
<evidence type="ECO:0000313" key="8">
    <source>
        <dbReference type="EMBL" id="MCC3144543.1"/>
    </source>
</evidence>
<dbReference type="InterPro" id="IPR006638">
    <property type="entry name" value="Elp3/MiaA/NifB-like_rSAM"/>
</dbReference>
<keyword evidence="5" id="KW-0408">Iron</keyword>
<name>A0AAW4WXE2_9FIRM</name>
<evidence type="ECO:0000259" key="7">
    <source>
        <dbReference type="PROSITE" id="PS51918"/>
    </source>
</evidence>
<dbReference type="CDD" id="cd21121">
    <property type="entry name" value="SPASM_Cmo-like"/>
    <property type="match status" value="1"/>
</dbReference>
<evidence type="ECO:0000256" key="2">
    <source>
        <dbReference type="ARBA" id="ARBA00022485"/>
    </source>
</evidence>
<dbReference type="CDD" id="cd01335">
    <property type="entry name" value="Radical_SAM"/>
    <property type="match status" value="1"/>
</dbReference>
<dbReference type="InterPro" id="IPR023885">
    <property type="entry name" value="4Fe4S-binding_SPASM_dom"/>
</dbReference>
<sequence length="433" mass="49358">MQFLVNNPQFWRSDGLNEELPENMEVTLEGGKLKLPDKIKERLGLEDNTELKIKLGSKGFYIERSDPLLSKVYIEPTSDCNLDCITCVRHSWDEQMGHLDMETYDNLIEELKDFKGLEKIAFWGIGEPLYHPNIIEMVEKASKLGIQTQIISNALLLDEEKAEGLLKAGLDSLVVSVDGTSPETMATIRSGAELAQVIENVKQFRKLKDKIRPECEIGIEYVIMKSNVDELKDLRKLAFNMGASFIFLTNLLPYTESMIDEILYSFSISRSRPENRNPHRPEIYLPPTDLREDIIKDIAAVGGKSSSISTTQVPFNPHKGYCKFVEEGSIAVNWRGEVAPCIALMHSYDLYIRDREKQIKEYSLGSLKEESLEEIWFSQEFKDFRKEVKEFPYSDCTQCSGCDMSETNEEDCHGNDFPVCGDCLWARGVIQCP</sequence>
<evidence type="ECO:0000313" key="9">
    <source>
        <dbReference type="Proteomes" id="UP001199296"/>
    </source>
</evidence>
<dbReference type="SFLD" id="SFLDS00029">
    <property type="entry name" value="Radical_SAM"/>
    <property type="match status" value="1"/>
</dbReference>
<dbReference type="InterPro" id="IPR007197">
    <property type="entry name" value="rSAM"/>
</dbReference>
<evidence type="ECO:0000256" key="3">
    <source>
        <dbReference type="ARBA" id="ARBA00022691"/>
    </source>
</evidence>
<accession>A0AAW4WXE2</accession>
<keyword evidence="6" id="KW-0411">Iron-sulfur</keyword>
<keyword evidence="4" id="KW-0479">Metal-binding</keyword>
<dbReference type="Pfam" id="PF04055">
    <property type="entry name" value="Radical_SAM"/>
    <property type="match status" value="1"/>
</dbReference>
<comment type="cofactor">
    <cofactor evidence="1">
        <name>[4Fe-4S] cluster</name>
        <dbReference type="ChEBI" id="CHEBI:49883"/>
    </cofactor>
</comment>
<dbReference type="InterPro" id="IPR027604">
    <property type="entry name" value="W_rSAM_matur"/>
</dbReference>
<feature type="domain" description="Radical SAM core" evidence="7">
    <location>
        <begin position="66"/>
        <end position="286"/>
    </location>
</feature>
<comment type="caution">
    <text evidence="8">The sequence shown here is derived from an EMBL/GenBank/DDBJ whole genome shotgun (WGS) entry which is preliminary data.</text>
</comment>
<dbReference type="SFLD" id="SFLDG01067">
    <property type="entry name" value="SPASM/twitch_domain_containing"/>
    <property type="match status" value="1"/>
</dbReference>
<dbReference type="Gene3D" id="3.20.20.70">
    <property type="entry name" value="Aldolase class I"/>
    <property type="match status" value="1"/>
</dbReference>
<evidence type="ECO:0000256" key="6">
    <source>
        <dbReference type="ARBA" id="ARBA00023014"/>
    </source>
</evidence>
<dbReference type="SMART" id="SM00729">
    <property type="entry name" value="Elp3"/>
    <property type="match status" value="1"/>
</dbReference>
<dbReference type="GO" id="GO:0051536">
    <property type="term" value="F:iron-sulfur cluster binding"/>
    <property type="evidence" value="ECO:0007669"/>
    <property type="project" value="UniProtKB-KW"/>
</dbReference>
<organism evidence="8 9">
    <name type="scientific">Halanaerobium polyolivorans</name>
    <dbReference type="NCBI Taxonomy" id="2886943"/>
    <lineage>
        <taxon>Bacteria</taxon>
        <taxon>Bacillati</taxon>
        <taxon>Bacillota</taxon>
        <taxon>Clostridia</taxon>
        <taxon>Halanaerobiales</taxon>
        <taxon>Halanaerobiaceae</taxon>
        <taxon>Halanaerobium</taxon>
    </lineage>
</organism>
<evidence type="ECO:0000256" key="5">
    <source>
        <dbReference type="ARBA" id="ARBA00023004"/>
    </source>
</evidence>
<dbReference type="GO" id="GO:0003824">
    <property type="term" value="F:catalytic activity"/>
    <property type="evidence" value="ECO:0007669"/>
    <property type="project" value="InterPro"/>
</dbReference>
<dbReference type="AlphaFoldDB" id="A0AAW4WXE2"/>
<dbReference type="PANTHER" id="PTHR11228">
    <property type="entry name" value="RADICAL SAM DOMAIN PROTEIN"/>
    <property type="match status" value="1"/>
</dbReference>
<dbReference type="InterPro" id="IPR013785">
    <property type="entry name" value="Aldolase_TIM"/>
</dbReference>
<keyword evidence="9" id="KW-1185">Reference proteome</keyword>
<dbReference type="PANTHER" id="PTHR11228:SF34">
    <property type="entry name" value="TUNGSTEN-CONTAINING ALDEHYDE FERREDOXIN OXIDOREDUCTASE COFACTOR MODIFYING PROTEIN"/>
    <property type="match status" value="1"/>
</dbReference>
<evidence type="ECO:0000256" key="1">
    <source>
        <dbReference type="ARBA" id="ARBA00001966"/>
    </source>
</evidence>
<dbReference type="InterPro" id="IPR034391">
    <property type="entry name" value="AdoMet-like_SPASM_containing"/>
</dbReference>
<gene>
    <name evidence="8" type="ORF">LJ207_04295</name>
</gene>
<reference evidence="8 9" key="1">
    <citation type="submission" date="2021-10" db="EMBL/GenBank/DDBJ databases">
        <authorList>
            <person name="Grouzdev D.S."/>
            <person name="Pantiukh K.S."/>
            <person name="Krutkina M.S."/>
        </authorList>
    </citation>
    <scope>NUCLEOTIDE SEQUENCE [LARGE SCALE GENOMIC DNA]</scope>
    <source>
        <strain evidence="8 9">Z-7514</strain>
    </source>
</reference>
<dbReference type="PROSITE" id="PS51918">
    <property type="entry name" value="RADICAL_SAM"/>
    <property type="match status" value="1"/>
</dbReference>
<dbReference type="InterPro" id="IPR050377">
    <property type="entry name" value="Radical_SAM_PqqE_MftC-like"/>
</dbReference>
<keyword evidence="2" id="KW-0004">4Fe-4S</keyword>
<dbReference type="GO" id="GO:0046872">
    <property type="term" value="F:metal ion binding"/>
    <property type="evidence" value="ECO:0007669"/>
    <property type="project" value="UniProtKB-KW"/>
</dbReference>
<dbReference type="SFLD" id="SFLDG01387">
    <property type="entry name" value="BtrN-like_SPASM_domain_contain"/>
    <property type="match status" value="1"/>
</dbReference>
<dbReference type="Proteomes" id="UP001199296">
    <property type="component" value="Unassembled WGS sequence"/>
</dbReference>
<keyword evidence="3" id="KW-0949">S-adenosyl-L-methionine</keyword>
<evidence type="ECO:0000256" key="4">
    <source>
        <dbReference type="ARBA" id="ARBA00022723"/>
    </source>
</evidence>